<dbReference type="KEGG" id="soy:115887567"/>
<keyword evidence="1" id="KW-0596">Phosphopantetheine</keyword>
<keyword evidence="3" id="KW-0808">Transferase</keyword>
<keyword evidence="11" id="KW-1185">Reference proteome</keyword>
<dbReference type="InterPro" id="IPR020841">
    <property type="entry name" value="PKS_Beta-ketoAc_synthase_dom"/>
</dbReference>
<dbReference type="GO" id="GO:0006633">
    <property type="term" value="P:fatty acid biosynthetic process"/>
    <property type="evidence" value="ECO:0007669"/>
    <property type="project" value="UniProtKB-KW"/>
</dbReference>
<evidence type="ECO:0000256" key="8">
    <source>
        <dbReference type="ARBA" id="ARBA00023160"/>
    </source>
</evidence>
<evidence type="ECO:0000256" key="1">
    <source>
        <dbReference type="ARBA" id="ARBA00022450"/>
    </source>
</evidence>
<dbReference type="InterPro" id="IPR016039">
    <property type="entry name" value="Thiolase-like"/>
</dbReference>
<gene>
    <name evidence="12" type="primary">LOC115887567</name>
</gene>
<name>A0A6J2YIC5_SITOR</name>
<keyword evidence="5" id="KW-0521">NADP</keyword>
<evidence type="ECO:0000256" key="4">
    <source>
        <dbReference type="ARBA" id="ARBA00022832"/>
    </source>
</evidence>
<keyword evidence="9" id="KW-0511">Multifunctional enzyme</keyword>
<protein>
    <submittedName>
        <fullName evidence="12">Fatty acid synthase-like</fullName>
    </submittedName>
</protein>
<evidence type="ECO:0000313" key="11">
    <source>
        <dbReference type="Proteomes" id="UP000504635"/>
    </source>
</evidence>
<dbReference type="AlphaFoldDB" id="A0A6J2YIC5"/>
<dbReference type="PROSITE" id="PS00606">
    <property type="entry name" value="KS3_1"/>
    <property type="match status" value="1"/>
</dbReference>
<dbReference type="CDD" id="cd00833">
    <property type="entry name" value="PKS"/>
    <property type="match status" value="1"/>
</dbReference>
<dbReference type="PROSITE" id="PS52004">
    <property type="entry name" value="KS3_2"/>
    <property type="match status" value="1"/>
</dbReference>
<evidence type="ECO:0000256" key="9">
    <source>
        <dbReference type="ARBA" id="ARBA00023268"/>
    </source>
</evidence>
<feature type="domain" description="Ketosynthase family 3 (KS3)" evidence="10">
    <location>
        <begin position="2"/>
        <end position="207"/>
    </location>
</feature>
<dbReference type="GO" id="GO:0016491">
    <property type="term" value="F:oxidoreductase activity"/>
    <property type="evidence" value="ECO:0007669"/>
    <property type="project" value="UniProtKB-KW"/>
</dbReference>
<dbReference type="GO" id="GO:0004315">
    <property type="term" value="F:3-oxoacyl-[acyl-carrier-protein] synthase activity"/>
    <property type="evidence" value="ECO:0007669"/>
    <property type="project" value="InterPro"/>
</dbReference>
<keyword evidence="8" id="KW-0275">Fatty acid biosynthesis</keyword>
<evidence type="ECO:0000256" key="7">
    <source>
        <dbReference type="ARBA" id="ARBA00023098"/>
    </source>
</evidence>
<organism evidence="11 12">
    <name type="scientific">Sitophilus oryzae</name>
    <name type="common">Rice weevil</name>
    <name type="synonym">Curculio oryzae</name>
    <dbReference type="NCBI Taxonomy" id="7048"/>
    <lineage>
        <taxon>Eukaryota</taxon>
        <taxon>Metazoa</taxon>
        <taxon>Ecdysozoa</taxon>
        <taxon>Arthropoda</taxon>
        <taxon>Hexapoda</taxon>
        <taxon>Insecta</taxon>
        <taxon>Pterygota</taxon>
        <taxon>Neoptera</taxon>
        <taxon>Endopterygota</taxon>
        <taxon>Coleoptera</taxon>
        <taxon>Polyphaga</taxon>
        <taxon>Cucujiformia</taxon>
        <taxon>Curculionidae</taxon>
        <taxon>Dryophthorinae</taxon>
        <taxon>Sitophilus</taxon>
    </lineage>
</organism>
<keyword evidence="4" id="KW-0276">Fatty acid metabolism</keyword>
<sequence length="207" mass="23035">MSEEIVISGIAGRYPECDSFNEFKEALFSGKDLITEDNRRFEPGTYNTPKRTGKINGVENFDASFFGIPPRLANFIEPRHRIVFETVFEAMVDAGYNPKEFRGTNMGVFVGCSNFGAEEIYSDADNTFGYSAFGCVISQLANRISFCFDLKGPSFTIDTACSSSFYALANAVNAIESGRIDAAIVADFEKQFMSLPYERLLNNDIRT</sequence>
<reference evidence="12" key="1">
    <citation type="submission" date="2025-08" db="UniProtKB">
        <authorList>
            <consortium name="RefSeq"/>
        </authorList>
    </citation>
    <scope>IDENTIFICATION</scope>
    <source>
        <tissue evidence="12">Gonads</tissue>
    </source>
</reference>
<evidence type="ECO:0000256" key="5">
    <source>
        <dbReference type="ARBA" id="ARBA00022857"/>
    </source>
</evidence>
<dbReference type="PANTHER" id="PTHR43775:SF7">
    <property type="entry name" value="FATTY ACID SYNTHASE"/>
    <property type="match status" value="1"/>
</dbReference>
<evidence type="ECO:0000313" key="12">
    <source>
        <dbReference type="RefSeq" id="XP_030762884.1"/>
    </source>
</evidence>
<dbReference type="SMART" id="SM00825">
    <property type="entry name" value="PKS_KS"/>
    <property type="match status" value="1"/>
</dbReference>
<dbReference type="RefSeq" id="XP_030762884.1">
    <property type="nucleotide sequence ID" value="XM_030907024.1"/>
</dbReference>
<dbReference type="InterPro" id="IPR014030">
    <property type="entry name" value="Ketoacyl_synth_N"/>
</dbReference>
<dbReference type="InParanoid" id="A0A6J2YIC5"/>
<evidence type="ECO:0000256" key="3">
    <source>
        <dbReference type="ARBA" id="ARBA00022679"/>
    </source>
</evidence>
<evidence type="ECO:0000259" key="10">
    <source>
        <dbReference type="PROSITE" id="PS52004"/>
    </source>
</evidence>
<dbReference type="Gene3D" id="3.40.47.10">
    <property type="match status" value="1"/>
</dbReference>
<dbReference type="GeneID" id="115887567"/>
<accession>A0A6J2YIC5</accession>
<dbReference type="SUPFAM" id="SSF53901">
    <property type="entry name" value="Thiolase-like"/>
    <property type="match status" value="1"/>
</dbReference>
<keyword evidence="7" id="KW-0443">Lipid metabolism</keyword>
<dbReference type="PANTHER" id="PTHR43775">
    <property type="entry name" value="FATTY ACID SYNTHASE"/>
    <property type="match status" value="1"/>
</dbReference>
<proteinExistence type="predicted"/>
<evidence type="ECO:0000256" key="2">
    <source>
        <dbReference type="ARBA" id="ARBA00022516"/>
    </source>
</evidence>
<keyword evidence="2" id="KW-0444">Lipid biosynthesis</keyword>
<dbReference type="InterPro" id="IPR018201">
    <property type="entry name" value="Ketoacyl_synth_AS"/>
</dbReference>
<dbReference type="Proteomes" id="UP000504635">
    <property type="component" value="Unplaced"/>
</dbReference>
<dbReference type="OrthoDB" id="329835at2759"/>
<dbReference type="Pfam" id="PF00109">
    <property type="entry name" value="ketoacyl-synt"/>
    <property type="match status" value="1"/>
</dbReference>
<keyword evidence="6" id="KW-0560">Oxidoreductase</keyword>
<dbReference type="GO" id="GO:0004312">
    <property type="term" value="F:fatty acid synthase activity"/>
    <property type="evidence" value="ECO:0007669"/>
    <property type="project" value="TreeGrafter"/>
</dbReference>
<dbReference type="InterPro" id="IPR050091">
    <property type="entry name" value="PKS_NRPS_Biosynth_Enz"/>
</dbReference>
<evidence type="ECO:0000256" key="6">
    <source>
        <dbReference type="ARBA" id="ARBA00023002"/>
    </source>
</evidence>